<evidence type="ECO:0000256" key="1">
    <source>
        <dbReference type="SAM" id="MobiDB-lite"/>
    </source>
</evidence>
<reference evidence="2" key="1">
    <citation type="submission" date="2020-07" db="EMBL/GenBank/DDBJ databases">
        <title>Multicomponent nature underlies the extraordinary mechanical properties of spider dragline silk.</title>
        <authorList>
            <person name="Kono N."/>
            <person name="Nakamura H."/>
            <person name="Mori M."/>
            <person name="Yoshida Y."/>
            <person name="Ohtoshi R."/>
            <person name="Malay A.D."/>
            <person name="Moran D.A.P."/>
            <person name="Tomita M."/>
            <person name="Numata K."/>
            <person name="Arakawa K."/>
        </authorList>
    </citation>
    <scope>NUCLEOTIDE SEQUENCE</scope>
</reference>
<dbReference type="Proteomes" id="UP000887116">
    <property type="component" value="Unassembled WGS sequence"/>
</dbReference>
<feature type="region of interest" description="Disordered" evidence="1">
    <location>
        <begin position="56"/>
        <end position="116"/>
    </location>
</feature>
<evidence type="ECO:0000313" key="2">
    <source>
        <dbReference type="EMBL" id="GFQ85361.1"/>
    </source>
</evidence>
<dbReference type="EMBL" id="BMAO01012985">
    <property type="protein sequence ID" value="GFQ85361.1"/>
    <property type="molecule type" value="Genomic_DNA"/>
</dbReference>
<sequence length="116" mass="12767">MTMCDELTGLLEVYPGKDGVPRVARIKTSHGEKIRPFQRLYPLEVSAKIEIGALKASGKDSLPVEKTPESSTNHASDSPTDYVPDSPVESTDNLEEKPPTKTRLGRTIKIPHKLDL</sequence>
<proteinExistence type="predicted"/>
<feature type="compositionally biased region" description="Polar residues" evidence="1">
    <location>
        <begin position="69"/>
        <end position="79"/>
    </location>
</feature>
<comment type="caution">
    <text evidence="2">The sequence shown here is derived from an EMBL/GenBank/DDBJ whole genome shotgun (WGS) entry which is preliminary data.</text>
</comment>
<accession>A0A8X6FP71</accession>
<feature type="compositionally biased region" description="Basic residues" evidence="1">
    <location>
        <begin position="103"/>
        <end position="116"/>
    </location>
</feature>
<dbReference type="OrthoDB" id="6424002at2759"/>
<keyword evidence="3" id="KW-1185">Reference proteome</keyword>
<evidence type="ECO:0000313" key="3">
    <source>
        <dbReference type="Proteomes" id="UP000887116"/>
    </source>
</evidence>
<protein>
    <submittedName>
        <fullName evidence="2">Uncharacterized protein</fullName>
    </submittedName>
</protein>
<name>A0A8X6FP71_TRICU</name>
<organism evidence="2 3">
    <name type="scientific">Trichonephila clavata</name>
    <name type="common">Joro spider</name>
    <name type="synonym">Nephila clavata</name>
    <dbReference type="NCBI Taxonomy" id="2740835"/>
    <lineage>
        <taxon>Eukaryota</taxon>
        <taxon>Metazoa</taxon>
        <taxon>Ecdysozoa</taxon>
        <taxon>Arthropoda</taxon>
        <taxon>Chelicerata</taxon>
        <taxon>Arachnida</taxon>
        <taxon>Araneae</taxon>
        <taxon>Araneomorphae</taxon>
        <taxon>Entelegynae</taxon>
        <taxon>Araneoidea</taxon>
        <taxon>Nephilidae</taxon>
        <taxon>Trichonephila</taxon>
    </lineage>
</organism>
<gene>
    <name evidence="2" type="primary">AVEN_127151_1</name>
    <name evidence="2" type="ORF">TNCT_452181</name>
</gene>
<dbReference type="AlphaFoldDB" id="A0A8X6FP71"/>